<dbReference type="GO" id="GO:0046685">
    <property type="term" value="P:response to arsenic-containing substance"/>
    <property type="evidence" value="ECO:0007669"/>
    <property type="project" value="UniProtKB-KW"/>
</dbReference>
<dbReference type="InterPro" id="IPR023485">
    <property type="entry name" value="Ptyr_pPase"/>
</dbReference>
<dbReference type="PANTHER" id="PTHR43428">
    <property type="entry name" value="ARSENATE REDUCTASE"/>
    <property type="match status" value="1"/>
</dbReference>
<name>A0A382J548_9ZZZZ</name>
<keyword evidence="1" id="KW-0059">Arsenical resistance</keyword>
<sequence>MLNKKKVLFICTGNACRSQIAHGLLRDMAPDQFDVFSAGSHPSRV</sequence>
<dbReference type="AlphaFoldDB" id="A0A382J548"/>
<dbReference type="InterPro" id="IPR036196">
    <property type="entry name" value="Ptyr_pPase_sf"/>
</dbReference>
<feature type="domain" description="Phosphotyrosine protein phosphatase I" evidence="2">
    <location>
        <begin position="7"/>
        <end position="41"/>
    </location>
</feature>
<proteinExistence type="predicted"/>
<dbReference type="PANTHER" id="PTHR43428:SF1">
    <property type="entry name" value="ARSENATE REDUCTASE"/>
    <property type="match status" value="1"/>
</dbReference>
<dbReference type="Pfam" id="PF01451">
    <property type="entry name" value="LMWPc"/>
    <property type="match status" value="1"/>
</dbReference>
<dbReference type="Gene3D" id="3.40.50.2300">
    <property type="match status" value="1"/>
</dbReference>
<organism evidence="3">
    <name type="scientific">marine metagenome</name>
    <dbReference type="NCBI Taxonomy" id="408172"/>
    <lineage>
        <taxon>unclassified sequences</taxon>
        <taxon>metagenomes</taxon>
        <taxon>ecological metagenomes</taxon>
    </lineage>
</organism>
<dbReference type="SUPFAM" id="SSF52788">
    <property type="entry name" value="Phosphotyrosine protein phosphatases I"/>
    <property type="match status" value="1"/>
</dbReference>
<feature type="non-terminal residue" evidence="3">
    <location>
        <position position="45"/>
    </location>
</feature>
<accession>A0A382J548</accession>
<dbReference type="EMBL" id="UINC01071356">
    <property type="protein sequence ID" value="SVC06193.1"/>
    <property type="molecule type" value="Genomic_DNA"/>
</dbReference>
<reference evidence="3" key="1">
    <citation type="submission" date="2018-05" db="EMBL/GenBank/DDBJ databases">
        <authorList>
            <person name="Lanie J.A."/>
            <person name="Ng W.-L."/>
            <person name="Kazmierczak K.M."/>
            <person name="Andrzejewski T.M."/>
            <person name="Davidsen T.M."/>
            <person name="Wayne K.J."/>
            <person name="Tettelin H."/>
            <person name="Glass J.I."/>
            <person name="Rusch D."/>
            <person name="Podicherti R."/>
            <person name="Tsui H.-C.T."/>
            <person name="Winkler M.E."/>
        </authorList>
    </citation>
    <scope>NUCLEOTIDE SEQUENCE</scope>
</reference>
<evidence type="ECO:0000256" key="1">
    <source>
        <dbReference type="ARBA" id="ARBA00022849"/>
    </source>
</evidence>
<evidence type="ECO:0000259" key="2">
    <source>
        <dbReference type="Pfam" id="PF01451"/>
    </source>
</evidence>
<protein>
    <recommendedName>
        <fullName evidence="2">Phosphotyrosine protein phosphatase I domain-containing protein</fullName>
    </recommendedName>
</protein>
<evidence type="ECO:0000313" key="3">
    <source>
        <dbReference type="EMBL" id="SVC06193.1"/>
    </source>
</evidence>
<gene>
    <name evidence="3" type="ORF">METZ01_LOCUS259047</name>
</gene>